<sequence length="65" mass="7778">MEKLIYTRYNFFPNQTSGDLAFWNRFTGQLKRQNRRTRLRIANEKRKKKSLSFANSINKSIIALP</sequence>
<dbReference type="EMBL" id="QNUH01000010">
    <property type="protein sequence ID" value="REC76840.1"/>
    <property type="molecule type" value="Genomic_DNA"/>
</dbReference>
<accession>A0A3D9DFP7</accession>
<dbReference type="AlphaFoldDB" id="A0A3D9DFP7"/>
<dbReference type="Proteomes" id="UP000257030">
    <property type="component" value="Unassembled WGS sequence"/>
</dbReference>
<organism evidence="1 2">
    <name type="scientific">Chryseobacterium elymi</name>
    <dbReference type="NCBI Taxonomy" id="395936"/>
    <lineage>
        <taxon>Bacteria</taxon>
        <taxon>Pseudomonadati</taxon>
        <taxon>Bacteroidota</taxon>
        <taxon>Flavobacteriia</taxon>
        <taxon>Flavobacteriales</taxon>
        <taxon>Weeksellaceae</taxon>
        <taxon>Chryseobacterium group</taxon>
        <taxon>Chryseobacterium</taxon>
    </lineage>
</organism>
<name>A0A3D9DFP7_9FLAO</name>
<protein>
    <submittedName>
        <fullName evidence="1">Uncharacterized protein</fullName>
    </submittedName>
</protein>
<evidence type="ECO:0000313" key="1">
    <source>
        <dbReference type="EMBL" id="REC76840.1"/>
    </source>
</evidence>
<keyword evidence="2" id="KW-1185">Reference proteome</keyword>
<reference evidence="1 2" key="1">
    <citation type="journal article" date="2010" name="Syst. Appl. Microbiol.">
        <title>Four new species of Chryseobacterium from the rhizosphere of coastal sand dune plants, Chryseobacterium elymi sp. nov., Chryseobacterium hagamense sp. nov., Chryseobacterium lathyri sp. nov. and Chryseobacterium rhizosphaerae sp. nov.</title>
        <authorList>
            <person name="Cho S.H."/>
            <person name="Lee K.S."/>
            <person name="Shin D.S."/>
            <person name="Han J.H."/>
            <person name="Park K.S."/>
            <person name="Lee C.H."/>
            <person name="Park K.H."/>
            <person name="Kim S.B."/>
        </authorList>
    </citation>
    <scope>NUCLEOTIDE SEQUENCE [LARGE SCALE GENOMIC DNA]</scope>
    <source>
        <strain evidence="1 2">KCTC 22547</strain>
    </source>
</reference>
<proteinExistence type="predicted"/>
<comment type="caution">
    <text evidence="1">The sequence shown here is derived from an EMBL/GenBank/DDBJ whole genome shotgun (WGS) entry which is preliminary data.</text>
</comment>
<gene>
    <name evidence="1" type="ORF">DRF60_13235</name>
</gene>
<evidence type="ECO:0000313" key="2">
    <source>
        <dbReference type="Proteomes" id="UP000257030"/>
    </source>
</evidence>